<organism evidence="2">
    <name type="scientific">Streptomyces sp. R02</name>
    <dbReference type="NCBI Taxonomy" id="3238623"/>
    <lineage>
        <taxon>Bacteria</taxon>
        <taxon>Bacillati</taxon>
        <taxon>Actinomycetota</taxon>
        <taxon>Actinomycetes</taxon>
        <taxon>Kitasatosporales</taxon>
        <taxon>Streptomycetaceae</taxon>
        <taxon>Streptomyces</taxon>
    </lineage>
</organism>
<keyword evidence="1" id="KW-1133">Transmembrane helix</keyword>
<evidence type="ECO:0008006" key="3">
    <source>
        <dbReference type="Google" id="ProtNLM"/>
    </source>
</evidence>
<feature type="transmembrane region" description="Helical" evidence="1">
    <location>
        <begin position="129"/>
        <end position="148"/>
    </location>
</feature>
<proteinExistence type="predicted"/>
<name>A0AB39LX67_9ACTN</name>
<dbReference type="AlphaFoldDB" id="A0AB39LX67"/>
<keyword evidence="2" id="KW-0614">Plasmid</keyword>
<feature type="transmembrane region" description="Helical" evidence="1">
    <location>
        <begin position="160"/>
        <end position="178"/>
    </location>
</feature>
<keyword evidence="1" id="KW-0472">Membrane</keyword>
<gene>
    <name evidence="2" type="ORF">AB5J57_33825</name>
</gene>
<accession>A0AB39LX67</accession>
<feature type="transmembrane region" description="Helical" evidence="1">
    <location>
        <begin position="104"/>
        <end position="122"/>
    </location>
</feature>
<evidence type="ECO:0000256" key="1">
    <source>
        <dbReference type="SAM" id="Phobius"/>
    </source>
</evidence>
<dbReference type="EMBL" id="CP163430">
    <property type="protein sequence ID" value="XDP98483.1"/>
    <property type="molecule type" value="Genomic_DNA"/>
</dbReference>
<reference evidence="2" key="1">
    <citation type="submission" date="2024-07" db="EMBL/GenBank/DDBJ databases">
        <authorList>
            <person name="Yu S.T."/>
        </authorList>
    </citation>
    <scope>NUCLEOTIDE SEQUENCE</scope>
    <source>
        <strain evidence="2">R02</strain>
        <plasmid evidence="2">unnamed1</plasmid>
    </source>
</reference>
<feature type="transmembrane region" description="Helical" evidence="1">
    <location>
        <begin position="43"/>
        <end position="62"/>
    </location>
</feature>
<keyword evidence="1" id="KW-0812">Transmembrane</keyword>
<evidence type="ECO:0000313" key="2">
    <source>
        <dbReference type="EMBL" id="XDP98483.1"/>
    </source>
</evidence>
<geneLocation type="plasmid" evidence="2">
    <name>unnamed1</name>
</geneLocation>
<dbReference type="RefSeq" id="WP_369153563.1">
    <property type="nucleotide sequence ID" value="NZ_CP163430.1"/>
</dbReference>
<feature type="transmembrane region" description="Helical" evidence="1">
    <location>
        <begin position="20"/>
        <end position="37"/>
    </location>
</feature>
<sequence>MTTVESPAAAGNAPTLRNLYFVRFTFAVVWAVLLFATRSYLGLLAIGLLVLYPLFDLGAAVADARASRATGAVLGLRANITISLVAAVGLAFAGTVGISAVLRWWGAWAIVTGLLQLIVGVGRREMSGQWPMILSGGLSVVAGVWFLLQATAQDPELTNVAGYALLGGLFFLISSLRLDRAIRAYE</sequence>
<feature type="transmembrane region" description="Helical" evidence="1">
    <location>
        <begin position="74"/>
        <end position="98"/>
    </location>
</feature>
<protein>
    <recommendedName>
        <fullName evidence="3">Integral membrane protein</fullName>
    </recommendedName>
</protein>